<reference evidence="1" key="1">
    <citation type="submission" date="2019-07" db="EMBL/GenBank/DDBJ databases">
        <title>Annotation for the trematode Paragonimus miyazaki's.</title>
        <authorList>
            <person name="Choi Y.-J."/>
        </authorList>
    </citation>
    <scope>NUCLEOTIDE SEQUENCE</scope>
    <source>
        <strain evidence="1">Japan</strain>
    </source>
</reference>
<protein>
    <submittedName>
        <fullName evidence="1">Uncharacterized protein</fullName>
    </submittedName>
</protein>
<dbReference type="EMBL" id="JTDE01000089">
    <property type="protein sequence ID" value="KAF7262363.1"/>
    <property type="molecule type" value="Genomic_DNA"/>
</dbReference>
<gene>
    <name evidence="1" type="ORF">EG68_00409</name>
</gene>
<organism evidence="1 2">
    <name type="scientific">Paragonimus skrjabini miyazakii</name>
    <dbReference type="NCBI Taxonomy" id="59628"/>
    <lineage>
        <taxon>Eukaryota</taxon>
        <taxon>Metazoa</taxon>
        <taxon>Spiralia</taxon>
        <taxon>Lophotrochozoa</taxon>
        <taxon>Platyhelminthes</taxon>
        <taxon>Trematoda</taxon>
        <taxon>Digenea</taxon>
        <taxon>Plagiorchiida</taxon>
        <taxon>Troglotremata</taxon>
        <taxon>Troglotrematidae</taxon>
        <taxon>Paragonimus</taxon>
    </lineage>
</organism>
<sequence>MVRAKQEVSCCRRARFSPHNKSSSYPERDVLCEAVTQPSPDLHHQIRYKRWSCAEQAFLLERQFTNRRLHDCTSNFDNTTVRCPSLGAHPKVWPENVERRIMHKIPQCLSGTTDCY</sequence>
<keyword evidence="2" id="KW-1185">Reference proteome</keyword>
<evidence type="ECO:0000313" key="1">
    <source>
        <dbReference type="EMBL" id="KAF7262363.1"/>
    </source>
</evidence>
<dbReference type="AlphaFoldDB" id="A0A8S9Z9W5"/>
<evidence type="ECO:0000313" key="2">
    <source>
        <dbReference type="Proteomes" id="UP000822476"/>
    </source>
</evidence>
<proteinExistence type="predicted"/>
<dbReference type="Proteomes" id="UP000822476">
    <property type="component" value="Unassembled WGS sequence"/>
</dbReference>
<comment type="caution">
    <text evidence="1">The sequence shown here is derived from an EMBL/GenBank/DDBJ whole genome shotgun (WGS) entry which is preliminary data.</text>
</comment>
<accession>A0A8S9Z9W5</accession>
<name>A0A8S9Z9W5_9TREM</name>